<dbReference type="EMBL" id="FOLI01000005">
    <property type="protein sequence ID" value="SFC10580.1"/>
    <property type="molecule type" value="Genomic_DNA"/>
</dbReference>
<reference evidence="4 5" key="1">
    <citation type="submission" date="2016-10" db="EMBL/GenBank/DDBJ databases">
        <authorList>
            <person name="de Groot N.N."/>
        </authorList>
    </citation>
    <scope>NUCLEOTIDE SEQUENCE [LARGE SCALE GENOMIC DNA]</scope>
    <source>
        <strain evidence="4 5">DSM 19113</strain>
    </source>
</reference>
<evidence type="ECO:0000313" key="4">
    <source>
        <dbReference type="EMBL" id="SFC10580.1"/>
    </source>
</evidence>
<keyword evidence="5" id="KW-1185">Reference proteome</keyword>
<proteinExistence type="inferred from homology"/>
<dbReference type="OrthoDB" id="9798454at2"/>
<protein>
    <submittedName>
        <fullName evidence="4">Flavodoxin-like fold</fullName>
    </submittedName>
</protein>
<dbReference type="GO" id="GO:0005829">
    <property type="term" value="C:cytosol"/>
    <property type="evidence" value="ECO:0007669"/>
    <property type="project" value="TreeGrafter"/>
</dbReference>
<evidence type="ECO:0000313" key="5">
    <source>
        <dbReference type="Proteomes" id="UP000199376"/>
    </source>
</evidence>
<dbReference type="RefSeq" id="WP_091502738.1">
    <property type="nucleotide sequence ID" value="NZ_FOLI01000005.1"/>
</dbReference>
<gene>
    <name evidence="4" type="ORF">SAMN05660453_1074</name>
</gene>
<dbReference type="InterPro" id="IPR051545">
    <property type="entry name" value="NAD(P)H_dehydrogenase_qn"/>
</dbReference>
<dbReference type="InterPro" id="IPR029039">
    <property type="entry name" value="Flavoprotein-like_sf"/>
</dbReference>
<keyword evidence="2" id="KW-0560">Oxidoreductase</keyword>
<dbReference type="Pfam" id="PF02525">
    <property type="entry name" value="Flavodoxin_2"/>
    <property type="match status" value="1"/>
</dbReference>
<dbReference type="GO" id="GO:0003955">
    <property type="term" value="F:NAD(P)H dehydrogenase (quinone) activity"/>
    <property type="evidence" value="ECO:0007669"/>
    <property type="project" value="TreeGrafter"/>
</dbReference>
<dbReference type="PANTHER" id="PTHR10204">
    <property type="entry name" value="NAD P H OXIDOREDUCTASE-RELATED"/>
    <property type="match status" value="1"/>
</dbReference>
<comment type="similarity">
    <text evidence="1">Belongs to the NAD(P)H dehydrogenase (quinone) family.</text>
</comment>
<evidence type="ECO:0000259" key="3">
    <source>
        <dbReference type="Pfam" id="PF02525"/>
    </source>
</evidence>
<dbReference type="PANTHER" id="PTHR10204:SF34">
    <property type="entry name" value="NAD(P)H DEHYDROGENASE [QUINONE] 1 ISOFORM 1"/>
    <property type="match status" value="1"/>
</dbReference>
<dbReference type="STRING" id="283737.SAMN05660453_1074"/>
<dbReference type="AlphaFoldDB" id="A0A1I1GN82"/>
<sequence>MNILIIQGHPDDQSFTHSNALHTYETLRHDGLSVQIIDLAIADFDPVLRYGYRIHMKEQGFINQVQQKILWADHICFFFPVWWGAEPSILKGMIDRALMPNFAYERKGPLRVKGFLKGKKASLFMTADDPAYYHRRYGGIITRWKKDILGLSGIKMAKVHIMGGARWVNDEKKRLAFMEQCYQQIKEFAVQPVKDDLLVD</sequence>
<organism evidence="4 5">
    <name type="scientific">Fructobacillus durionis</name>
    <dbReference type="NCBI Taxonomy" id="283737"/>
    <lineage>
        <taxon>Bacteria</taxon>
        <taxon>Bacillati</taxon>
        <taxon>Bacillota</taxon>
        <taxon>Bacilli</taxon>
        <taxon>Lactobacillales</taxon>
        <taxon>Lactobacillaceae</taxon>
        <taxon>Fructobacillus</taxon>
    </lineage>
</organism>
<accession>A0A1I1GN82</accession>
<dbReference type="SUPFAM" id="SSF52218">
    <property type="entry name" value="Flavoproteins"/>
    <property type="match status" value="1"/>
</dbReference>
<evidence type="ECO:0000256" key="2">
    <source>
        <dbReference type="ARBA" id="ARBA00023002"/>
    </source>
</evidence>
<evidence type="ECO:0000256" key="1">
    <source>
        <dbReference type="ARBA" id="ARBA00006252"/>
    </source>
</evidence>
<feature type="domain" description="Flavodoxin-like fold" evidence="3">
    <location>
        <begin position="1"/>
        <end position="177"/>
    </location>
</feature>
<dbReference type="InterPro" id="IPR003680">
    <property type="entry name" value="Flavodoxin_fold"/>
</dbReference>
<name>A0A1I1GN82_9LACO</name>
<dbReference type="Gene3D" id="3.40.50.360">
    <property type="match status" value="1"/>
</dbReference>
<dbReference type="Proteomes" id="UP000199376">
    <property type="component" value="Unassembled WGS sequence"/>
</dbReference>